<accession>A0A232FLR9</accession>
<keyword evidence="6 14" id="KW-0349">Heme</keyword>
<dbReference type="AlphaFoldDB" id="A0A232FLR9"/>
<dbReference type="InterPro" id="IPR001128">
    <property type="entry name" value="Cyt_P450"/>
</dbReference>
<keyword evidence="15" id="KW-0812">Transmembrane</keyword>
<dbReference type="InterPro" id="IPR050196">
    <property type="entry name" value="Cytochrome_P450_Monoox"/>
</dbReference>
<dbReference type="GO" id="GO:0005789">
    <property type="term" value="C:endoplasmic reticulum membrane"/>
    <property type="evidence" value="ECO:0007669"/>
    <property type="project" value="UniProtKB-SubCell"/>
</dbReference>
<dbReference type="GO" id="GO:0016705">
    <property type="term" value="F:oxidoreductase activity, acting on paired donors, with incorporation or reduction of molecular oxygen"/>
    <property type="evidence" value="ECO:0007669"/>
    <property type="project" value="InterPro"/>
</dbReference>
<protein>
    <recommendedName>
        <fullName evidence="18">Cytochrome P450</fullName>
    </recommendedName>
</protein>
<keyword evidence="17" id="KW-1185">Reference proteome</keyword>
<evidence type="ECO:0000256" key="2">
    <source>
        <dbReference type="ARBA" id="ARBA00003690"/>
    </source>
</evidence>
<dbReference type="GO" id="GO:0005506">
    <property type="term" value="F:iron ion binding"/>
    <property type="evidence" value="ECO:0007669"/>
    <property type="project" value="InterPro"/>
</dbReference>
<dbReference type="InterPro" id="IPR036396">
    <property type="entry name" value="Cyt_P450_sf"/>
</dbReference>
<keyword evidence="9" id="KW-0492">Microsome</keyword>
<evidence type="ECO:0000256" key="10">
    <source>
        <dbReference type="ARBA" id="ARBA00023002"/>
    </source>
</evidence>
<dbReference type="CDD" id="cd20628">
    <property type="entry name" value="CYP4"/>
    <property type="match status" value="1"/>
</dbReference>
<comment type="caution">
    <text evidence="16">The sequence shown here is derived from an EMBL/GenBank/DDBJ whole genome shotgun (WGS) entry which is preliminary data.</text>
</comment>
<evidence type="ECO:0008006" key="18">
    <source>
        <dbReference type="Google" id="ProtNLM"/>
    </source>
</evidence>
<feature type="binding site" description="axial binding residue" evidence="14">
    <location>
        <position position="445"/>
    </location>
    <ligand>
        <name>heme</name>
        <dbReference type="ChEBI" id="CHEBI:30413"/>
    </ligand>
    <ligandPart>
        <name>Fe</name>
        <dbReference type="ChEBI" id="CHEBI:18248"/>
    </ligandPart>
</feature>
<evidence type="ECO:0000256" key="8">
    <source>
        <dbReference type="ARBA" id="ARBA00022824"/>
    </source>
</evidence>
<evidence type="ECO:0000256" key="3">
    <source>
        <dbReference type="ARBA" id="ARBA00004174"/>
    </source>
</evidence>
<evidence type="ECO:0000256" key="5">
    <source>
        <dbReference type="ARBA" id="ARBA00010617"/>
    </source>
</evidence>
<keyword evidence="13 15" id="KW-0472">Membrane</keyword>
<sequence length="503" mass="57459">MADPLLLFYSYFRDCLIMIVTTMVGASIVRYIVNKKRLIELAIKLPGPRAYPIIGNALKFACEPDQLLERIVDVIAPYADVTPMRLWMGPTLYVIITEPRDIEVVLNSQQATSKGSAYKFLYPFIGNGLISGSGKSWKAHRKIISHILNQRTLDSFIETFDRRSKEFVNKLEPLANGEVFDIFHSLEGCTIDLVCETVMGYTDIDALDNPNEEFVHYTAEMYKIIHNRMMKIWLYPDWIFRITSNYSNQKRAQTMIHNFTERCIEAGRQDMLEEKSKTSILQRLLTVNSVTNELTEEELRDEIYTIYIASQDTLAVTSSFAVLMLGIHGDVQKKARSEVDEVVGVGDVNIESLSKLKYLEMVIKETLRLFPIAPLMVRQLNGELKLDNSILPKDCQVVIASYATHRSSKFWENPENFLPERFAIKETVKRHPYTFIPFSGGPMGCIGQKYALTALKMILANILQKYVVQSDVTLLDIKLKTDISIRSMNGYKISLQARTNITK</sequence>
<keyword evidence="12" id="KW-0503">Monooxygenase</keyword>
<dbReference type="InterPro" id="IPR002401">
    <property type="entry name" value="Cyt_P450_E_grp-I"/>
</dbReference>
<keyword evidence="10" id="KW-0560">Oxidoreductase</keyword>
<dbReference type="SUPFAM" id="SSF48264">
    <property type="entry name" value="Cytochrome P450"/>
    <property type="match status" value="1"/>
</dbReference>
<dbReference type="Gene3D" id="1.10.630.10">
    <property type="entry name" value="Cytochrome P450"/>
    <property type="match status" value="1"/>
</dbReference>
<evidence type="ECO:0000256" key="15">
    <source>
        <dbReference type="SAM" id="Phobius"/>
    </source>
</evidence>
<proteinExistence type="inferred from homology"/>
<evidence type="ECO:0000256" key="11">
    <source>
        <dbReference type="ARBA" id="ARBA00023004"/>
    </source>
</evidence>
<keyword evidence="7 14" id="KW-0479">Metal-binding</keyword>
<comment type="cofactor">
    <cofactor evidence="1 14">
        <name>heme</name>
        <dbReference type="ChEBI" id="CHEBI:30413"/>
    </cofactor>
</comment>
<comment type="similarity">
    <text evidence="5">Belongs to the cytochrome P450 family.</text>
</comment>
<comment type="function">
    <text evidence="2">May be involved in the metabolism of insect hormones and in the breakdown of synthetic insecticides.</text>
</comment>
<dbReference type="PRINTS" id="PR00385">
    <property type="entry name" value="P450"/>
</dbReference>
<evidence type="ECO:0000256" key="12">
    <source>
        <dbReference type="ARBA" id="ARBA00023033"/>
    </source>
</evidence>
<organism evidence="16 17">
    <name type="scientific">Trichomalopsis sarcophagae</name>
    <dbReference type="NCBI Taxonomy" id="543379"/>
    <lineage>
        <taxon>Eukaryota</taxon>
        <taxon>Metazoa</taxon>
        <taxon>Ecdysozoa</taxon>
        <taxon>Arthropoda</taxon>
        <taxon>Hexapoda</taxon>
        <taxon>Insecta</taxon>
        <taxon>Pterygota</taxon>
        <taxon>Neoptera</taxon>
        <taxon>Endopterygota</taxon>
        <taxon>Hymenoptera</taxon>
        <taxon>Apocrita</taxon>
        <taxon>Proctotrupomorpha</taxon>
        <taxon>Chalcidoidea</taxon>
        <taxon>Pteromalidae</taxon>
        <taxon>Pteromalinae</taxon>
        <taxon>Trichomalopsis</taxon>
    </lineage>
</organism>
<feature type="transmembrane region" description="Helical" evidence="15">
    <location>
        <begin position="6"/>
        <end position="33"/>
    </location>
</feature>
<keyword evidence="11 14" id="KW-0408">Iron</keyword>
<dbReference type="Proteomes" id="UP000215335">
    <property type="component" value="Unassembled WGS sequence"/>
</dbReference>
<dbReference type="PRINTS" id="PR00463">
    <property type="entry name" value="EP450I"/>
</dbReference>
<evidence type="ECO:0000256" key="1">
    <source>
        <dbReference type="ARBA" id="ARBA00001971"/>
    </source>
</evidence>
<evidence type="ECO:0000313" key="17">
    <source>
        <dbReference type="Proteomes" id="UP000215335"/>
    </source>
</evidence>
<dbReference type="OrthoDB" id="1470350at2759"/>
<evidence type="ECO:0000256" key="4">
    <source>
        <dbReference type="ARBA" id="ARBA00004406"/>
    </source>
</evidence>
<dbReference type="GO" id="GO:0004497">
    <property type="term" value="F:monooxygenase activity"/>
    <property type="evidence" value="ECO:0007669"/>
    <property type="project" value="UniProtKB-KW"/>
</dbReference>
<dbReference type="PANTHER" id="PTHR24291:SF189">
    <property type="entry name" value="CYTOCHROME P450 4C3-RELATED"/>
    <property type="match status" value="1"/>
</dbReference>
<dbReference type="GO" id="GO:0020037">
    <property type="term" value="F:heme binding"/>
    <property type="evidence" value="ECO:0007669"/>
    <property type="project" value="InterPro"/>
</dbReference>
<name>A0A232FLR9_9HYME</name>
<dbReference type="PANTHER" id="PTHR24291">
    <property type="entry name" value="CYTOCHROME P450 FAMILY 4"/>
    <property type="match status" value="1"/>
</dbReference>
<keyword evidence="8" id="KW-0256">Endoplasmic reticulum</keyword>
<evidence type="ECO:0000256" key="9">
    <source>
        <dbReference type="ARBA" id="ARBA00022848"/>
    </source>
</evidence>
<comment type="subcellular location">
    <subcellularLocation>
        <location evidence="4">Endoplasmic reticulum membrane</location>
        <topology evidence="4">Peripheral membrane protein</topology>
    </subcellularLocation>
    <subcellularLocation>
        <location evidence="3">Microsome membrane</location>
        <topology evidence="3">Peripheral membrane protein</topology>
    </subcellularLocation>
</comment>
<evidence type="ECO:0000256" key="6">
    <source>
        <dbReference type="ARBA" id="ARBA00022617"/>
    </source>
</evidence>
<keyword evidence="15" id="KW-1133">Transmembrane helix</keyword>
<evidence type="ECO:0000256" key="7">
    <source>
        <dbReference type="ARBA" id="ARBA00022723"/>
    </source>
</evidence>
<dbReference type="EMBL" id="NNAY01000046">
    <property type="protein sequence ID" value="OXU31595.1"/>
    <property type="molecule type" value="Genomic_DNA"/>
</dbReference>
<evidence type="ECO:0000256" key="13">
    <source>
        <dbReference type="ARBA" id="ARBA00023136"/>
    </source>
</evidence>
<evidence type="ECO:0000256" key="14">
    <source>
        <dbReference type="PIRSR" id="PIRSR602401-1"/>
    </source>
</evidence>
<reference evidence="16 17" key="1">
    <citation type="journal article" date="2017" name="Curr. Biol.">
        <title>The Evolution of Venom by Co-option of Single-Copy Genes.</title>
        <authorList>
            <person name="Martinson E.O."/>
            <person name="Mrinalini"/>
            <person name="Kelkar Y.D."/>
            <person name="Chang C.H."/>
            <person name="Werren J.H."/>
        </authorList>
    </citation>
    <scope>NUCLEOTIDE SEQUENCE [LARGE SCALE GENOMIC DNA]</scope>
    <source>
        <strain evidence="16 17">Alberta</strain>
        <tissue evidence="16">Whole body</tissue>
    </source>
</reference>
<dbReference type="STRING" id="543379.A0A232FLR9"/>
<evidence type="ECO:0000313" key="16">
    <source>
        <dbReference type="EMBL" id="OXU31595.1"/>
    </source>
</evidence>
<dbReference type="Pfam" id="PF00067">
    <property type="entry name" value="p450"/>
    <property type="match status" value="1"/>
</dbReference>
<gene>
    <name evidence="16" type="ORF">TSAR_010257</name>
</gene>